<name>A0A822G7G5_9BILA</name>
<sequence length="37" mass="4338">MSTLMDKQNQQNEGTYDEVDRYIALKLGEDEQYSNPL</sequence>
<organism evidence="2 3">
    <name type="scientific">Rotaria socialis</name>
    <dbReference type="NCBI Taxonomy" id="392032"/>
    <lineage>
        <taxon>Eukaryota</taxon>
        <taxon>Metazoa</taxon>
        <taxon>Spiralia</taxon>
        <taxon>Gnathifera</taxon>
        <taxon>Rotifera</taxon>
        <taxon>Eurotatoria</taxon>
        <taxon>Bdelloidea</taxon>
        <taxon>Philodinida</taxon>
        <taxon>Philodinidae</taxon>
        <taxon>Rotaria</taxon>
    </lineage>
</organism>
<evidence type="ECO:0000313" key="2">
    <source>
        <dbReference type="EMBL" id="CAF5145849.1"/>
    </source>
</evidence>
<dbReference type="Proteomes" id="UP000663848">
    <property type="component" value="Unassembled WGS sequence"/>
</dbReference>
<evidence type="ECO:0000313" key="3">
    <source>
        <dbReference type="Proteomes" id="UP000663848"/>
    </source>
</evidence>
<dbReference type="EMBL" id="CAJOBR010015677">
    <property type="protein sequence ID" value="CAF4914010.1"/>
    <property type="molecule type" value="Genomic_DNA"/>
</dbReference>
<feature type="non-terminal residue" evidence="2">
    <location>
        <position position="37"/>
    </location>
</feature>
<evidence type="ECO:0000313" key="1">
    <source>
        <dbReference type="EMBL" id="CAF4914010.1"/>
    </source>
</evidence>
<accession>A0A822G7G5</accession>
<dbReference type="AlphaFoldDB" id="A0A822G7G5"/>
<reference evidence="2" key="1">
    <citation type="submission" date="2021-02" db="EMBL/GenBank/DDBJ databases">
        <authorList>
            <person name="Nowell W R."/>
        </authorList>
    </citation>
    <scope>NUCLEOTIDE SEQUENCE</scope>
</reference>
<proteinExistence type="predicted"/>
<gene>
    <name evidence="1" type="ORF">QYT958_LOCUS31243</name>
    <name evidence="2" type="ORF">QYT958_LOCUS48143</name>
</gene>
<protein>
    <submittedName>
        <fullName evidence="2">Uncharacterized protein</fullName>
    </submittedName>
</protein>
<comment type="caution">
    <text evidence="2">The sequence shown here is derived from an EMBL/GenBank/DDBJ whole genome shotgun (WGS) entry which is preliminary data.</text>
</comment>
<dbReference type="EMBL" id="CAJOBR010094746">
    <property type="protein sequence ID" value="CAF5145849.1"/>
    <property type="molecule type" value="Genomic_DNA"/>
</dbReference>